<evidence type="ECO:0008006" key="4">
    <source>
        <dbReference type="Google" id="ProtNLM"/>
    </source>
</evidence>
<proteinExistence type="predicted"/>
<keyword evidence="3" id="KW-1185">Reference proteome</keyword>
<evidence type="ECO:0000313" key="3">
    <source>
        <dbReference type="Proteomes" id="UP001378956"/>
    </source>
</evidence>
<name>A0ABU8NNV6_9SPHI</name>
<keyword evidence="1" id="KW-1133">Transmembrane helix</keyword>
<feature type="transmembrane region" description="Helical" evidence="1">
    <location>
        <begin position="46"/>
        <end position="65"/>
    </location>
</feature>
<dbReference type="RefSeq" id="WP_337716817.1">
    <property type="nucleotide sequence ID" value="NZ_JBBEUB010000004.1"/>
</dbReference>
<sequence>MQTFKYFEKEGSTYHLKVQKGFFYTMAAIIFAIMVLNLIYASTKGAAVFAVFLAVIGILSILRSTTEISFDMVDRKIHYKAFFFSAPITYSFDDFDHFLVSKLKSLFITLGVSGILVMQKNRKTKNIFLRQCFFSAKPLQKLNDELYIIMGLPD</sequence>
<keyword evidence="1" id="KW-0472">Membrane</keyword>
<comment type="caution">
    <text evidence="2">The sequence shown here is derived from an EMBL/GenBank/DDBJ whole genome shotgun (WGS) entry which is preliminary data.</text>
</comment>
<dbReference type="EMBL" id="JBBEUB010000004">
    <property type="protein sequence ID" value="MEJ2903609.1"/>
    <property type="molecule type" value="Genomic_DNA"/>
</dbReference>
<organism evidence="2 3">
    <name type="scientific">Pedobacter panaciterrae</name>
    <dbReference type="NCBI Taxonomy" id="363849"/>
    <lineage>
        <taxon>Bacteria</taxon>
        <taxon>Pseudomonadati</taxon>
        <taxon>Bacteroidota</taxon>
        <taxon>Sphingobacteriia</taxon>
        <taxon>Sphingobacteriales</taxon>
        <taxon>Sphingobacteriaceae</taxon>
        <taxon>Pedobacter</taxon>
    </lineage>
</organism>
<dbReference type="Proteomes" id="UP001378956">
    <property type="component" value="Unassembled WGS sequence"/>
</dbReference>
<evidence type="ECO:0000313" key="2">
    <source>
        <dbReference type="EMBL" id="MEJ2903609.1"/>
    </source>
</evidence>
<accession>A0ABU8NNV6</accession>
<evidence type="ECO:0000256" key="1">
    <source>
        <dbReference type="SAM" id="Phobius"/>
    </source>
</evidence>
<protein>
    <recommendedName>
        <fullName evidence="4">PH (Pleckstrin Homology) domain-containing protein</fullName>
    </recommendedName>
</protein>
<keyword evidence="1" id="KW-0812">Transmembrane</keyword>
<gene>
    <name evidence="2" type="ORF">WAE58_14280</name>
</gene>
<feature type="transmembrane region" description="Helical" evidence="1">
    <location>
        <begin position="21"/>
        <end position="40"/>
    </location>
</feature>
<reference evidence="2 3" key="1">
    <citation type="submission" date="2024-03" db="EMBL/GenBank/DDBJ databases">
        <title>Sequence of Lycoming College Course Isolates.</title>
        <authorList>
            <person name="Plotts O."/>
            <person name="Newman J."/>
        </authorList>
    </citation>
    <scope>NUCLEOTIDE SEQUENCE [LARGE SCALE GENOMIC DNA]</scope>
    <source>
        <strain evidence="2 3">CJB-3</strain>
    </source>
</reference>